<evidence type="ECO:0000256" key="7">
    <source>
        <dbReference type="ARBA" id="ARBA00023004"/>
    </source>
</evidence>
<accession>A0A060UNL6</accession>
<name>A0A060UNL6_9PROT</name>
<sequence length="95" mass="10587">MIKIEEKLFQNRYRVDEGRPHIQISDPQVCADDCKTQSCTFACPAACYAKDEAGGVVLTTDGCLECGTCRVICSEYRNVDWSYPRGGHGILFKFG</sequence>
<evidence type="ECO:0000256" key="5">
    <source>
        <dbReference type="ARBA" id="ARBA00022723"/>
    </source>
</evidence>
<evidence type="ECO:0000256" key="3">
    <source>
        <dbReference type="ARBA" id="ARBA00020378"/>
    </source>
</evidence>
<evidence type="ECO:0000313" key="15">
    <source>
        <dbReference type="EMBL" id="SMH64268.1"/>
    </source>
</evidence>
<dbReference type="Proteomes" id="UP000093129">
    <property type="component" value="Unassembled WGS sequence"/>
</dbReference>
<evidence type="ECO:0000256" key="2">
    <source>
        <dbReference type="ARBA" id="ARBA00009192"/>
    </source>
</evidence>
<evidence type="ECO:0000313" key="16">
    <source>
        <dbReference type="Proteomes" id="UP000093129"/>
    </source>
</evidence>
<comment type="function">
    <text evidence="1 10">Could be a 3Fe-4S cluster-containing protein.</text>
</comment>
<dbReference type="Proteomes" id="UP000595420">
    <property type="component" value="Chromosome"/>
</dbReference>
<evidence type="ECO:0000313" key="18">
    <source>
        <dbReference type="Proteomes" id="UP000595420"/>
    </source>
</evidence>
<dbReference type="Pfam" id="PF05187">
    <property type="entry name" value="Fer4_ETF_QO"/>
    <property type="match status" value="1"/>
</dbReference>
<keyword evidence="6 10" id="KW-0249">Electron transport</keyword>
<reference evidence="15 17" key="4">
    <citation type="submission" date="2017-03" db="EMBL/GenBank/DDBJ databases">
        <authorList>
            <person name="Regsiter A."/>
            <person name="William W."/>
        </authorList>
    </citation>
    <scope>NUCLEOTIDE SEQUENCE [LARGE SCALE GENOMIC DNA]</scope>
    <source>
        <strain evidence="15">PRJEB5721</strain>
    </source>
</reference>
<keyword evidence="7 10" id="KW-0408">Iron</keyword>
<reference evidence="12" key="2">
    <citation type="submission" date="2014-07" db="EMBL/GenBank/DDBJ databases">
        <title>Initial genome analysis of the psychrotolerant acidophile Acidithiobacillus ferrivorans CF27: insights into iron and sulfur oxidation pathways and into biofilm formation.</title>
        <authorList>
            <person name="Talla E."/>
            <person name="Hedrich S."/>
            <person name="Mangenot S."/>
            <person name="Ji B."/>
            <person name="Johnson D.B."/>
            <person name="Barbe V."/>
            <person name="Bonnefoy V."/>
        </authorList>
    </citation>
    <scope>NUCLEOTIDE SEQUENCE [LARGE SCALE GENOMIC DNA]</scope>
    <source>
        <strain evidence="12">CF27</strain>
    </source>
</reference>
<dbReference type="AlphaFoldDB" id="A0A060UNL6"/>
<dbReference type="GO" id="GO:0051536">
    <property type="term" value="F:iron-sulfur cluster binding"/>
    <property type="evidence" value="ECO:0007669"/>
    <property type="project" value="UniProtKB-KW"/>
</dbReference>
<evidence type="ECO:0000313" key="14">
    <source>
        <dbReference type="EMBL" id="QQD74107.1"/>
    </source>
</evidence>
<protein>
    <recommendedName>
        <fullName evidence="3 10">Ferredoxin-like protein</fullName>
    </recommendedName>
</protein>
<dbReference type="RefSeq" id="WP_014029007.1">
    <property type="nucleotide sequence ID" value="NZ_CCCS020000035.1"/>
</dbReference>
<evidence type="ECO:0000256" key="1">
    <source>
        <dbReference type="ARBA" id="ARBA00003208"/>
    </source>
</evidence>
<dbReference type="EMBL" id="CCCS020000035">
    <property type="protein sequence ID" value="CDQ10242.1"/>
    <property type="molecule type" value="Genomic_DNA"/>
</dbReference>
<dbReference type="OrthoDB" id="9800260at2"/>
<reference evidence="14 18" key="5">
    <citation type="submission" date="2020-07" db="EMBL/GenBank/DDBJ databases">
        <title>Complete genome sequence analysis of Acidithiobacillus ferrivorans XJFY6S-08 reveals extreme environmental adaptation to alpine acid mine drainage.</title>
        <authorList>
            <person name="Yan L."/>
            <person name="Ni Y."/>
        </authorList>
    </citation>
    <scope>NUCLEOTIDE SEQUENCE [LARGE SCALE GENOMIC DNA]</scope>
    <source>
        <strain evidence="14 18">XJFY6S-08</strain>
    </source>
</reference>
<dbReference type="EMBL" id="LT841305">
    <property type="protein sequence ID" value="SMH64268.1"/>
    <property type="molecule type" value="Genomic_DNA"/>
</dbReference>
<evidence type="ECO:0000256" key="8">
    <source>
        <dbReference type="ARBA" id="ARBA00023014"/>
    </source>
</evidence>
<evidence type="ECO:0000313" key="13">
    <source>
        <dbReference type="EMBL" id="OCB02181.1"/>
    </source>
</evidence>
<evidence type="ECO:0000259" key="11">
    <source>
        <dbReference type="PROSITE" id="PS51379"/>
    </source>
</evidence>
<dbReference type="PIRSF" id="PIRSF036548">
    <property type="entry name" value="Fdx_FixX"/>
    <property type="match status" value="1"/>
</dbReference>
<evidence type="ECO:0000313" key="17">
    <source>
        <dbReference type="Proteomes" id="UP000193925"/>
    </source>
</evidence>
<dbReference type="InterPro" id="IPR017896">
    <property type="entry name" value="4Fe4S_Fe-S-bd"/>
</dbReference>
<proteinExistence type="predicted"/>
<dbReference type="InterPro" id="IPR012206">
    <property type="entry name" value="Fd_FixX"/>
</dbReference>
<evidence type="ECO:0000313" key="12">
    <source>
        <dbReference type="EMBL" id="CDQ10242.1"/>
    </source>
</evidence>
<dbReference type="PANTHER" id="PTHR43082:SF3">
    <property type="entry name" value="FERREDOXIN-LIKE PROTEIN YDIT"/>
    <property type="match status" value="1"/>
</dbReference>
<keyword evidence="8 10" id="KW-0411">Iron-sulfur</keyword>
<keyword evidence="5 10" id="KW-0479">Metal-binding</keyword>
<organism evidence="12">
    <name type="scientific">Acidithiobacillus ferrivorans</name>
    <dbReference type="NCBI Taxonomy" id="160808"/>
    <lineage>
        <taxon>Bacteria</taxon>
        <taxon>Pseudomonadati</taxon>
        <taxon>Pseudomonadota</taxon>
        <taxon>Acidithiobacillia</taxon>
        <taxon>Acidithiobacillales</taxon>
        <taxon>Acidithiobacillaceae</taxon>
        <taxon>Acidithiobacillus</taxon>
    </lineage>
</organism>
<evidence type="ECO:0000256" key="6">
    <source>
        <dbReference type="ARBA" id="ARBA00022982"/>
    </source>
</evidence>
<dbReference type="EMBL" id="CP059488">
    <property type="protein sequence ID" value="QQD74107.1"/>
    <property type="molecule type" value="Genomic_DNA"/>
</dbReference>
<dbReference type="GO" id="GO:0005506">
    <property type="term" value="F:iron ion binding"/>
    <property type="evidence" value="ECO:0007669"/>
    <property type="project" value="UniProtKB-UniRule"/>
</dbReference>
<feature type="domain" description="4Fe-4S ferredoxin-type" evidence="11">
    <location>
        <begin position="20"/>
        <end position="53"/>
    </location>
</feature>
<evidence type="ECO:0000256" key="10">
    <source>
        <dbReference type="PIRNR" id="PIRNR036548"/>
    </source>
</evidence>
<dbReference type="Gene3D" id="3.30.70.20">
    <property type="match status" value="1"/>
</dbReference>
<dbReference type="PANTHER" id="PTHR43082">
    <property type="entry name" value="FERREDOXIN-LIKE"/>
    <property type="match status" value="1"/>
</dbReference>
<evidence type="ECO:0000256" key="9">
    <source>
        <dbReference type="ARBA" id="ARBA00023231"/>
    </source>
</evidence>
<dbReference type="InterPro" id="IPR007859">
    <property type="entry name" value="ETF-QO/FixX_C"/>
</dbReference>
<reference evidence="12" key="1">
    <citation type="submission" date="2014-03" db="EMBL/GenBank/DDBJ databases">
        <authorList>
            <person name="Genoscope - CEA"/>
        </authorList>
    </citation>
    <scope>NUCLEOTIDE SEQUENCE [LARGE SCALE GENOMIC DNA]</scope>
    <source>
        <strain evidence="12">CF27</strain>
    </source>
</reference>
<dbReference type="EMBL" id="MASQ01000099">
    <property type="protein sequence ID" value="OCB02181.1"/>
    <property type="molecule type" value="Genomic_DNA"/>
</dbReference>
<gene>
    <name evidence="12" type="primary">ydiT</name>
    <name evidence="15" type="ORF">AFERRI_10301</name>
    <name evidence="12" type="ORF">AFERRI_400023</name>
    <name evidence="13" type="ORF">BBC27_14080</name>
    <name evidence="14" type="ORF">H2515_07800</name>
</gene>
<comment type="similarity">
    <text evidence="2">To ferredoxins from P.putida and C.tartarivorum, ferredoxin I from A.vinelandii, ferredoxin II from D.desulfuricans.</text>
</comment>
<evidence type="ECO:0000256" key="4">
    <source>
        <dbReference type="ARBA" id="ARBA00022448"/>
    </source>
</evidence>
<dbReference type="Proteomes" id="UP000193925">
    <property type="component" value="Chromosome AFERRI"/>
</dbReference>
<dbReference type="SUPFAM" id="SSF54862">
    <property type="entry name" value="4Fe-4S ferredoxins"/>
    <property type="match status" value="1"/>
</dbReference>
<keyword evidence="17" id="KW-1185">Reference proteome</keyword>
<keyword evidence="4 10" id="KW-0813">Transport</keyword>
<dbReference type="PROSITE" id="PS51379">
    <property type="entry name" value="4FE4S_FER_2"/>
    <property type="match status" value="1"/>
</dbReference>
<reference evidence="13 16" key="3">
    <citation type="submission" date="2016-07" db="EMBL/GenBank/DDBJ databases">
        <title>Draft genome of a psychrotolerant acidophile Acidithiobacillus ferrivorans strain YL15.</title>
        <authorList>
            <person name="Peng T."/>
            <person name="Ma L."/>
            <person name="Nan M."/>
            <person name="An N."/>
            <person name="Wang M."/>
            <person name="Qiu G."/>
            <person name="Zeng W."/>
        </authorList>
    </citation>
    <scope>NUCLEOTIDE SEQUENCE [LARGE SCALE GENOMIC DNA]</scope>
    <source>
        <strain evidence="13 16">YL15</strain>
    </source>
</reference>
<keyword evidence="9" id="KW-0535">Nitrogen fixation</keyword>